<dbReference type="InterPro" id="IPR029044">
    <property type="entry name" value="Nucleotide-diphossugar_trans"/>
</dbReference>
<dbReference type="Gene3D" id="3.90.550.10">
    <property type="entry name" value="Spore Coat Polysaccharide Biosynthesis Protein SpsA, Chain A"/>
    <property type="match status" value="1"/>
</dbReference>
<evidence type="ECO:0000256" key="5">
    <source>
        <dbReference type="ARBA" id="ARBA00022985"/>
    </source>
</evidence>
<evidence type="ECO:0000259" key="9">
    <source>
        <dbReference type="Pfam" id="PF00535"/>
    </source>
</evidence>
<keyword evidence="5" id="KW-0448">Lipopolysaccharide biosynthesis</keyword>
<proteinExistence type="predicted"/>
<reference evidence="11" key="1">
    <citation type="submission" date="2017-10" db="EMBL/GenBank/DDBJ databases">
        <authorList>
            <person name="Gaisin V.A."/>
            <person name="Rysina M.S."/>
            <person name="Grouzdev D.S."/>
        </authorList>
    </citation>
    <scope>NUCLEOTIDE SEQUENCE [LARGE SCALE GENOMIC DNA]</scope>
    <source>
        <strain evidence="11">V1</strain>
    </source>
</reference>
<dbReference type="Pfam" id="PF00535">
    <property type="entry name" value="Glycos_transf_2"/>
    <property type="match status" value="1"/>
</dbReference>
<keyword evidence="1" id="KW-1003">Cell membrane</keyword>
<evidence type="ECO:0000313" key="10">
    <source>
        <dbReference type="EMBL" id="PWW81451.1"/>
    </source>
</evidence>
<dbReference type="GO" id="GO:0005886">
    <property type="term" value="C:plasma membrane"/>
    <property type="evidence" value="ECO:0007669"/>
    <property type="project" value="TreeGrafter"/>
</dbReference>
<feature type="domain" description="Glycosyltransferase 2-like" evidence="9">
    <location>
        <begin position="4"/>
        <end position="164"/>
    </location>
</feature>
<dbReference type="PANTHER" id="PTHR48090">
    <property type="entry name" value="UNDECAPRENYL-PHOSPHATE 4-DEOXY-4-FORMAMIDO-L-ARABINOSE TRANSFERASE-RELATED"/>
    <property type="match status" value="1"/>
</dbReference>
<dbReference type="AlphaFoldDB" id="A0A317T7S3"/>
<dbReference type="GO" id="GO:0099621">
    <property type="term" value="F:undecaprenyl-phosphate 4-deoxy-4-formamido-L-arabinose transferase activity"/>
    <property type="evidence" value="ECO:0007669"/>
    <property type="project" value="TreeGrafter"/>
</dbReference>
<evidence type="ECO:0000313" key="11">
    <source>
        <dbReference type="Proteomes" id="UP000246278"/>
    </source>
</evidence>
<protein>
    <submittedName>
        <fullName evidence="10">Glycosyltransferase</fullName>
    </submittedName>
</protein>
<accession>A0A317T7S3</accession>
<keyword evidence="2" id="KW-0328">Glycosyltransferase</keyword>
<feature type="transmembrane region" description="Helical" evidence="8">
    <location>
        <begin position="230"/>
        <end position="252"/>
    </location>
</feature>
<evidence type="ECO:0000256" key="2">
    <source>
        <dbReference type="ARBA" id="ARBA00022676"/>
    </source>
</evidence>
<evidence type="ECO:0000256" key="7">
    <source>
        <dbReference type="ARBA" id="ARBA00023136"/>
    </source>
</evidence>
<dbReference type="Proteomes" id="UP000246278">
    <property type="component" value="Unassembled WGS sequence"/>
</dbReference>
<dbReference type="GO" id="GO:0009103">
    <property type="term" value="P:lipopolysaccharide biosynthetic process"/>
    <property type="evidence" value="ECO:0007669"/>
    <property type="project" value="UniProtKB-KW"/>
</dbReference>
<keyword evidence="3 10" id="KW-0808">Transferase</keyword>
<keyword evidence="11" id="KW-1185">Reference proteome</keyword>
<evidence type="ECO:0000256" key="6">
    <source>
        <dbReference type="ARBA" id="ARBA00022989"/>
    </source>
</evidence>
<evidence type="ECO:0000256" key="8">
    <source>
        <dbReference type="SAM" id="Phobius"/>
    </source>
</evidence>
<organism evidence="10 11">
    <name type="scientific">Prosthecochloris marina</name>
    <dbReference type="NCBI Taxonomy" id="2017681"/>
    <lineage>
        <taxon>Bacteria</taxon>
        <taxon>Pseudomonadati</taxon>
        <taxon>Chlorobiota</taxon>
        <taxon>Chlorobiia</taxon>
        <taxon>Chlorobiales</taxon>
        <taxon>Chlorobiaceae</taxon>
        <taxon>Prosthecochloris</taxon>
    </lineage>
</organism>
<dbReference type="InterPro" id="IPR050256">
    <property type="entry name" value="Glycosyltransferase_2"/>
</dbReference>
<evidence type="ECO:0000256" key="4">
    <source>
        <dbReference type="ARBA" id="ARBA00022692"/>
    </source>
</evidence>
<name>A0A317T7S3_9CHLB</name>
<dbReference type="OrthoDB" id="9807778at2"/>
<comment type="caution">
    <text evidence="10">The sequence shown here is derived from an EMBL/GenBank/DDBJ whole genome shotgun (WGS) entry which is preliminary data.</text>
</comment>
<keyword evidence="7 8" id="KW-0472">Membrane</keyword>
<dbReference type="CDD" id="cd04187">
    <property type="entry name" value="DPM1_like_bac"/>
    <property type="match status" value="1"/>
</dbReference>
<feature type="transmembrane region" description="Helical" evidence="8">
    <location>
        <begin position="264"/>
        <end position="289"/>
    </location>
</feature>
<keyword evidence="4 8" id="KW-0812">Transmembrane</keyword>
<dbReference type="SUPFAM" id="SSF53448">
    <property type="entry name" value="Nucleotide-diphospho-sugar transferases"/>
    <property type="match status" value="1"/>
</dbReference>
<keyword evidence="6 8" id="KW-1133">Transmembrane helix</keyword>
<evidence type="ECO:0000256" key="1">
    <source>
        <dbReference type="ARBA" id="ARBA00022475"/>
    </source>
</evidence>
<sequence>MKLSVVIPLMNEEESIEPLFEALESALSGIEHEIIIVDDGSTDATVSTTQKFAPENTKILIFNKNYGQTTALAAGIDHAGGELIATMDGDLQNDPNDIPAMIAYLEENDLDVIAGRRAGRKDGMFLRKIPSRIANALIRTMTDVHIRDYGCTLKVFKKEVAKNLGLYGELHRFIPVLVQLYGARMAEMDVKHHARQYGISKYGIGRTFKVLSDLLFMVFFQKFGQKPMHLFGTLGFLAFFLGIAINLYLLIVKLTGQEIGGRPLLMLGVILTLTGLQLITTGFIAEFIMRTYYESQNKKPYIIREIVDKKERQ</sequence>
<dbReference type="EMBL" id="PDNZ01000007">
    <property type="protein sequence ID" value="PWW81451.1"/>
    <property type="molecule type" value="Genomic_DNA"/>
</dbReference>
<evidence type="ECO:0000256" key="3">
    <source>
        <dbReference type="ARBA" id="ARBA00022679"/>
    </source>
</evidence>
<dbReference type="RefSeq" id="WP_110023945.1">
    <property type="nucleotide sequence ID" value="NZ_PDNZ01000007.1"/>
</dbReference>
<dbReference type="InterPro" id="IPR001173">
    <property type="entry name" value="Glyco_trans_2-like"/>
</dbReference>
<gene>
    <name evidence="10" type="ORF">CR164_10485</name>
</gene>
<dbReference type="PANTHER" id="PTHR48090:SF3">
    <property type="entry name" value="UNDECAPRENYL-PHOSPHATE 4-DEOXY-4-FORMAMIDO-L-ARABINOSE TRANSFERASE"/>
    <property type="match status" value="1"/>
</dbReference>